<accession>A0AAW0F1K2</accession>
<dbReference type="EMBL" id="JAECZO010000003">
    <property type="protein sequence ID" value="KAK7200025.1"/>
    <property type="molecule type" value="Genomic_DNA"/>
</dbReference>
<feature type="compositionally biased region" description="Polar residues" evidence="1">
    <location>
        <begin position="302"/>
        <end position="319"/>
    </location>
</feature>
<feature type="region of interest" description="Disordered" evidence="1">
    <location>
        <begin position="25"/>
        <end position="198"/>
    </location>
</feature>
<feature type="compositionally biased region" description="Low complexity" evidence="1">
    <location>
        <begin position="172"/>
        <end position="182"/>
    </location>
</feature>
<protein>
    <submittedName>
        <fullName evidence="2">Uncharacterized protein</fullName>
    </submittedName>
</protein>
<evidence type="ECO:0000256" key="1">
    <source>
        <dbReference type="SAM" id="MobiDB-lite"/>
    </source>
</evidence>
<feature type="compositionally biased region" description="Basic and acidic residues" evidence="1">
    <location>
        <begin position="224"/>
        <end position="239"/>
    </location>
</feature>
<evidence type="ECO:0000313" key="3">
    <source>
        <dbReference type="Proteomes" id="UP001430356"/>
    </source>
</evidence>
<feature type="compositionally biased region" description="Basic and acidic residues" evidence="1">
    <location>
        <begin position="118"/>
        <end position="128"/>
    </location>
</feature>
<gene>
    <name evidence="2" type="ORF">NESM_000051900</name>
</gene>
<feature type="region of interest" description="Disordered" evidence="1">
    <location>
        <begin position="210"/>
        <end position="252"/>
    </location>
</feature>
<proteinExistence type="predicted"/>
<comment type="caution">
    <text evidence="2">The sequence shown here is derived from an EMBL/GenBank/DDBJ whole genome shotgun (WGS) entry which is preliminary data.</text>
</comment>
<sequence length="466" mass="49210">MQHSASTQQLLDELAARERRVLQQLRDLSGVKQSPIAPHRPHTSLPGSPEHVRPASLPQDQSWSRASPPEEALLPSWQSRGGAADGGTAGNLRRDLERLRHLLQHSPLSGAPPAIAVARDKRERESRQAHLSASPVTPEGKRDRWEGEAPVAAPPPLTRLPTHAMPPPPRSEPGSGSPPRRSTVLEMDEEARDEDVAAASNALARFHSVSARTGLGSRGVPDAHPWHEWEGSRHREAHELSGSTTAAVAPVSASAWRRSPVRWFASSATAAAAGPSAVHDGRRALDEDGEAPLGIAAVRAWTAQSGTRGDTGGAEQQRTPLAGAAPLLSAESAPRSAHLPATPRHPAALFGDRWLSPSSVPGASPPPRVPASDASPPPRPRAVPATAALGFPTPSLAELESVRPPHARPSPWRAATPSAATQPRRPAPAVPDSEIVRTASWCALKAFYARQSNAAAPLQTPLWGGP</sequence>
<evidence type="ECO:0000313" key="2">
    <source>
        <dbReference type="EMBL" id="KAK7200025.1"/>
    </source>
</evidence>
<keyword evidence="3" id="KW-1185">Reference proteome</keyword>
<reference evidence="2 3" key="1">
    <citation type="journal article" date="2021" name="MBio">
        <title>A New Model Trypanosomatid, Novymonas esmeraldas: Genomic Perception of Its 'Candidatus Pandoraea novymonadis' Endosymbiont.</title>
        <authorList>
            <person name="Zakharova A."/>
            <person name="Saura A."/>
            <person name="Butenko A."/>
            <person name="Podesvova L."/>
            <person name="Warmusova S."/>
            <person name="Kostygov A.Y."/>
            <person name="Nenarokova A."/>
            <person name="Lukes J."/>
            <person name="Opperdoes F.R."/>
            <person name="Yurchenko V."/>
        </authorList>
    </citation>
    <scope>NUCLEOTIDE SEQUENCE [LARGE SCALE GENOMIC DNA]</scope>
    <source>
        <strain evidence="2 3">E262AT.01</strain>
    </source>
</reference>
<name>A0AAW0F1K2_9TRYP</name>
<feature type="compositionally biased region" description="Pro residues" evidence="1">
    <location>
        <begin position="152"/>
        <end position="171"/>
    </location>
</feature>
<feature type="compositionally biased region" description="Low complexity" evidence="1">
    <location>
        <begin position="241"/>
        <end position="252"/>
    </location>
</feature>
<dbReference type="Proteomes" id="UP001430356">
    <property type="component" value="Unassembled WGS sequence"/>
</dbReference>
<organism evidence="2 3">
    <name type="scientific">Novymonas esmeraldas</name>
    <dbReference type="NCBI Taxonomy" id="1808958"/>
    <lineage>
        <taxon>Eukaryota</taxon>
        <taxon>Discoba</taxon>
        <taxon>Euglenozoa</taxon>
        <taxon>Kinetoplastea</taxon>
        <taxon>Metakinetoplastina</taxon>
        <taxon>Trypanosomatida</taxon>
        <taxon>Trypanosomatidae</taxon>
        <taxon>Novymonas</taxon>
    </lineage>
</organism>
<feature type="compositionally biased region" description="Pro residues" evidence="1">
    <location>
        <begin position="363"/>
        <end position="381"/>
    </location>
</feature>
<dbReference type="AlphaFoldDB" id="A0AAW0F1K2"/>
<feature type="region of interest" description="Disordered" evidence="1">
    <location>
        <begin position="296"/>
        <end position="432"/>
    </location>
</feature>